<evidence type="ECO:0000313" key="4">
    <source>
        <dbReference type="Ensembl" id="ENSSPUP00000021825.1"/>
    </source>
</evidence>
<protein>
    <recommendedName>
        <fullName evidence="3">P-type ATPase C-terminal domain-containing protein</fullName>
    </recommendedName>
</protein>
<feature type="domain" description="P-type ATPase C-terminal" evidence="3">
    <location>
        <begin position="2"/>
        <end position="69"/>
    </location>
</feature>
<evidence type="ECO:0000259" key="3">
    <source>
        <dbReference type="Pfam" id="PF16212"/>
    </source>
</evidence>
<sequence>MTVMVGSILFYFVFVLAFGATCKTCNPPSNPYWNMEKHMSDPVFYLVCILTTCVALLPRYLLRVLQGSLFLFPLMRAKHLERLTPKEQHEAIKQWKDSRSSPAEDAAFVKESDADASYVFPKNLGGSLEQEAACTSDTLDEPEGNSNVNCQEAAFLSSSREPCSEILAAQNFSGGLPEFAFKG</sequence>
<evidence type="ECO:0000256" key="2">
    <source>
        <dbReference type="SAM" id="SignalP"/>
    </source>
</evidence>
<proteinExistence type="predicted"/>
<evidence type="ECO:0000256" key="1">
    <source>
        <dbReference type="SAM" id="Phobius"/>
    </source>
</evidence>
<keyword evidence="1" id="KW-0472">Membrane</keyword>
<dbReference type="Proteomes" id="UP000694392">
    <property type="component" value="Unplaced"/>
</dbReference>
<reference evidence="4" key="2">
    <citation type="submission" date="2025-09" db="UniProtKB">
        <authorList>
            <consortium name="Ensembl"/>
        </authorList>
    </citation>
    <scope>IDENTIFICATION</scope>
</reference>
<accession>A0A8D0HNG9</accession>
<dbReference type="Pfam" id="PF16212">
    <property type="entry name" value="PhoLip_ATPase_C"/>
    <property type="match status" value="1"/>
</dbReference>
<keyword evidence="1" id="KW-0812">Transmembrane</keyword>
<dbReference type="AlphaFoldDB" id="A0A8D0HNG9"/>
<keyword evidence="2" id="KW-0732">Signal</keyword>
<name>A0A8D0HNG9_SPHPU</name>
<keyword evidence="5" id="KW-1185">Reference proteome</keyword>
<evidence type="ECO:0000313" key="5">
    <source>
        <dbReference type="Proteomes" id="UP000694392"/>
    </source>
</evidence>
<dbReference type="InterPro" id="IPR032630">
    <property type="entry name" value="P_typ_ATPase_c"/>
</dbReference>
<reference evidence="4" key="1">
    <citation type="submission" date="2025-08" db="UniProtKB">
        <authorList>
            <consortium name="Ensembl"/>
        </authorList>
    </citation>
    <scope>IDENTIFICATION</scope>
</reference>
<organism evidence="4 5">
    <name type="scientific">Sphenodon punctatus</name>
    <name type="common">Tuatara</name>
    <name type="synonym">Hatteria punctata</name>
    <dbReference type="NCBI Taxonomy" id="8508"/>
    <lineage>
        <taxon>Eukaryota</taxon>
        <taxon>Metazoa</taxon>
        <taxon>Chordata</taxon>
        <taxon>Craniata</taxon>
        <taxon>Vertebrata</taxon>
        <taxon>Euteleostomi</taxon>
        <taxon>Lepidosauria</taxon>
        <taxon>Sphenodontia</taxon>
        <taxon>Sphenodontidae</taxon>
        <taxon>Sphenodon</taxon>
    </lineage>
</organism>
<feature type="chain" id="PRO_5034253455" description="P-type ATPase C-terminal domain-containing protein" evidence="2">
    <location>
        <begin position="20"/>
        <end position="183"/>
    </location>
</feature>
<dbReference type="Ensembl" id="ENSSPUT00000023253.1">
    <property type="protein sequence ID" value="ENSSPUP00000021825.1"/>
    <property type="gene ID" value="ENSSPUG00000016749.1"/>
</dbReference>
<feature type="signal peptide" evidence="2">
    <location>
        <begin position="1"/>
        <end position="19"/>
    </location>
</feature>
<keyword evidence="1" id="KW-1133">Transmembrane helix</keyword>
<dbReference type="GeneTree" id="ENSGT00940000156728"/>
<feature type="transmembrane region" description="Helical" evidence="1">
    <location>
        <begin position="43"/>
        <end position="62"/>
    </location>
</feature>